<dbReference type="OrthoDB" id="6145874at2759"/>
<accession>B4JWL3</accession>
<dbReference type="HOGENOM" id="CLU_038628_14_2_1"/>
<feature type="domain" description="Fibrinogen C-terminal" evidence="1">
    <location>
        <begin position="5"/>
        <end position="181"/>
    </location>
</feature>
<organism evidence="3">
    <name type="scientific">Drosophila grimshawi</name>
    <name type="common">Hawaiian fruit fly</name>
    <name type="synonym">Idiomyia grimshawi</name>
    <dbReference type="NCBI Taxonomy" id="7222"/>
    <lineage>
        <taxon>Eukaryota</taxon>
        <taxon>Metazoa</taxon>
        <taxon>Ecdysozoa</taxon>
        <taxon>Arthropoda</taxon>
        <taxon>Hexapoda</taxon>
        <taxon>Insecta</taxon>
        <taxon>Pterygota</taxon>
        <taxon>Neoptera</taxon>
        <taxon>Endopterygota</taxon>
        <taxon>Diptera</taxon>
        <taxon>Brachycera</taxon>
        <taxon>Muscomorpha</taxon>
        <taxon>Ephydroidea</taxon>
        <taxon>Drosophilidae</taxon>
        <taxon>Drosophila</taxon>
        <taxon>Hawaiian Drosophila</taxon>
    </lineage>
</organism>
<dbReference type="CDD" id="cd00087">
    <property type="entry name" value="FReD"/>
    <property type="match status" value="2"/>
</dbReference>
<dbReference type="AlphaFoldDB" id="B4JWL3"/>
<dbReference type="InterPro" id="IPR050373">
    <property type="entry name" value="Fibrinogen_C-term_domain"/>
</dbReference>
<dbReference type="eggNOG" id="KOG2579">
    <property type="taxonomic scope" value="Eukaryota"/>
</dbReference>
<evidence type="ECO:0000313" key="3">
    <source>
        <dbReference type="Proteomes" id="UP000001070"/>
    </source>
</evidence>
<dbReference type="SMART" id="SM00186">
    <property type="entry name" value="FBG"/>
    <property type="match status" value="2"/>
</dbReference>
<dbReference type="Proteomes" id="UP000001070">
    <property type="component" value="Unassembled WGS sequence"/>
</dbReference>
<dbReference type="SMR" id="B4JWL3"/>
<name>B4JWL3_DROGR</name>
<sequence length="405" mass="45905">MVNSLRADQYPSSCVEVGTLSRLSGVYQIFLPGHSLQPFLVSCDGDTQGGGWTVILRRMDGSVNFFRYWNDYKEGFGNVNGEFFIGLDKLYAMTKDLNQELIIVMKNMAGQTKYAKYYRFAIGGEADLYNLRTLKGYSGNAGDSLISHVGSNFSSMDRDNDKSENNCAELYKGGWWYNKCHTRLTSSESNKFASSCAEATALSRRSGVYQILVRNYSLHPIIVSCEEETHGGGWTTVLRRQDGSVDFYRFWKDFKNGFGNVIGEFFIGLELLHIITNVADQELLIVMEDFNGRHRFAKYDQFEIGSEDEAYKLRTLGTYSGDAGDSLKDHLGLKFSTRDRDNDQKDTFNCAEIYTGGWWYDACYKSHLMGKYQDSSLGAGINWYPFATSTGTLKGAQMMIRPRRY</sequence>
<dbReference type="PANTHER" id="PTHR19143">
    <property type="entry name" value="FIBRINOGEN/TENASCIN/ANGIOPOEITIN"/>
    <property type="match status" value="1"/>
</dbReference>
<dbReference type="InterPro" id="IPR002181">
    <property type="entry name" value="Fibrinogen_a/b/g_C_dom"/>
</dbReference>
<evidence type="ECO:0000313" key="2">
    <source>
        <dbReference type="EMBL" id="EDV98351.1"/>
    </source>
</evidence>
<evidence type="ECO:0000259" key="1">
    <source>
        <dbReference type="PROSITE" id="PS51406"/>
    </source>
</evidence>
<dbReference type="PROSITE" id="PS51406">
    <property type="entry name" value="FIBRINOGEN_C_2"/>
    <property type="match status" value="2"/>
</dbReference>
<gene>
    <name evidence="2" type="primary">Dgri\GH22719</name>
    <name evidence="2" type="ORF">Dgri_GH22719</name>
</gene>
<dbReference type="PANTHER" id="PTHR19143:SF327">
    <property type="entry name" value="FI21813P1-RELATED"/>
    <property type="match status" value="1"/>
</dbReference>
<dbReference type="OMA" id="ACHHANL"/>
<reference evidence="2 3" key="1">
    <citation type="journal article" date="2007" name="Nature">
        <title>Evolution of genes and genomes on the Drosophila phylogeny.</title>
        <authorList>
            <consortium name="Drosophila 12 Genomes Consortium"/>
            <person name="Clark A.G."/>
            <person name="Eisen M.B."/>
            <person name="Smith D.R."/>
            <person name="Bergman C.M."/>
            <person name="Oliver B."/>
            <person name="Markow T.A."/>
            <person name="Kaufman T.C."/>
            <person name="Kellis M."/>
            <person name="Gelbart W."/>
            <person name="Iyer V.N."/>
            <person name="Pollard D.A."/>
            <person name="Sackton T.B."/>
            <person name="Larracuente A.M."/>
            <person name="Singh N.D."/>
            <person name="Abad J.P."/>
            <person name="Abt D.N."/>
            <person name="Adryan B."/>
            <person name="Aguade M."/>
            <person name="Akashi H."/>
            <person name="Anderson W.W."/>
            <person name="Aquadro C.F."/>
            <person name="Ardell D.H."/>
            <person name="Arguello R."/>
            <person name="Artieri C.G."/>
            <person name="Barbash D.A."/>
            <person name="Barker D."/>
            <person name="Barsanti P."/>
            <person name="Batterham P."/>
            <person name="Batzoglou S."/>
            <person name="Begun D."/>
            <person name="Bhutkar A."/>
            <person name="Blanco E."/>
            <person name="Bosak S.A."/>
            <person name="Bradley R.K."/>
            <person name="Brand A.D."/>
            <person name="Brent M.R."/>
            <person name="Brooks A.N."/>
            <person name="Brown R.H."/>
            <person name="Butlin R.K."/>
            <person name="Caggese C."/>
            <person name="Calvi B.R."/>
            <person name="Bernardo de Carvalho A."/>
            <person name="Caspi A."/>
            <person name="Castrezana S."/>
            <person name="Celniker S.E."/>
            <person name="Chang J.L."/>
            <person name="Chapple C."/>
            <person name="Chatterji S."/>
            <person name="Chinwalla A."/>
            <person name="Civetta A."/>
            <person name="Clifton S.W."/>
            <person name="Comeron J.M."/>
            <person name="Costello J.C."/>
            <person name="Coyne J.A."/>
            <person name="Daub J."/>
            <person name="David R.G."/>
            <person name="Delcher A.L."/>
            <person name="Delehaunty K."/>
            <person name="Do C.B."/>
            <person name="Ebling H."/>
            <person name="Edwards K."/>
            <person name="Eickbush T."/>
            <person name="Evans J.D."/>
            <person name="Filipski A."/>
            <person name="Findeiss S."/>
            <person name="Freyhult E."/>
            <person name="Fulton L."/>
            <person name="Fulton R."/>
            <person name="Garcia A.C."/>
            <person name="Gardiner A."/>
            <person name="Garfield D.A."/>
            <person name="Garvin B.E."/>
            <person name="Gibson G."/>
            <person name="Gilbert D."/>
            <person name="Gnerre S."/>
            <person name="Godfrey J."/>
            <person name="Good R."/>
            <person name="Gotea V."/>
            <person name="Gravely B."/>
            <person name="Greenberg A.J."/>
            <person name="Griffiths-Jones S."/>
            <person name="Gross S."/>
            <person name="Guigo R."/>
            <person name="Gustafson E.A."/>
            <person name="Haerty W."/>
            <person name="Hahn M.W."/>
            <person name="Halligan D.L."/>
            <person name="Halpern A.L."/>
            <person name="Halter G.M."/>
            <person name="Han M.V."/>
            <person name="Heger A."/>
            <person name="Hillier L."/>
            <person name="Hinrichs A.S."/>
            <person name="Holmes I."/>
            <person name="Hoskins R.A."/>
            <person name="Hubisz M.J."/>
            <person name="Hultmark D."/>
            <person name="Huntley M.A."/>
            <person name="Jaffe D.B."/>
            <person name="Jagadeeshan S."/>
            <person name="Jeck W.R."/>
            <person name="Johnson J."/>
            <person name="Jones C.D."/>
            <person name="Jordan W.C."/>
            <person name="Karpen G.H."/>
            <person name="Kataoka E."/>
            <person name="Keightley P.D."/>
            <person name="Kheradpour P."/>
            <person name="Kirkness E.F."/>
            <person name="Koerich L.B."/>
            <person name="Kristiansen K."/>
            <person name="Kudrna D."/>
            <person name="Kulathinal R.J."/>
            <person name="Kumar S."/>
            <person name="Kwok R."/>
            <person name="Lander E."/>
            <person name="Langley C.H."/>
            <person name="Lapoint R."/>
            <person name="Lazzaro B.P."/>
            <person name="Lee S.J."/>
            <person name="Levesque L."/>
            <person name="Li R."/>
            <person name="Lin C.F."/>
            <person name="Lin M.F."/>
            <person name="Lindblad-Toh K."/>
            <person name="Llopart A."/>
            <person name="Long M."/>
            <person name="Low L."/>
            <person name="Lozovsky E."/>
            <person name="Lu J."/>
            <person name="Luo M."/>
            <person name="Machado C.A."/>
            <person name="Makalowski W."/>
            <person name="Marzo M."/>
            <person name="Matsuda M."/>
            <person name="Matzkin L."/>
            <person name="McAllister B."/>
            <person name="McBride C.S."/>
            <person name="McKernan B."/>
            <person name="McKernan K."/>
            <person name="Mendez-Lago M."/>
            <person name="Minx P."/>
            <person name="Mollenhauer M.U."/>
            <person name="Montooth K."/>
            <person name="Mount S.M."/>
            <person name="Mu X."/>
            <person name="Myers E."/>
            <person name="Negre B."/>
            <person name="Newfeld S."/>
            <person name="Nielsen R."/>
            <person name="Noor M.A."/>
            <person name="O'Grady P."/>
            <person name="Pachter L."/>
            <person name="Papaceit M."/>
            <person name="Parisi M.J."/>
            <person name="Parisi M."/>
            <person name="Parts L."/>
            <person name="Pedersen J.S."/>
            <person name="Pesole G."/>
            <person name="Phillippy A.M."/>
            <person name="Ponting C.P."/>
            <person name="Pop M."/>
            <person name="Porcelli D."/>
            <person name="Powell J.R."/>
            <person name="Prohaska S."/>
            <person name="Pruitt K."/>
            <person name="Puig M."/>
            <person name="Quesneville H."/>
            <person name="Ram K.R."/>
            <person name="Rand D."/>
            <person name="Rasmussen M.D."/>
            <person name="Reed L.K."/>
            <person name="Reenan R."/>
            <person name="Reily A."/>
            <person name="Remington K.A."/>
            <person name="Rieger T.T."/>
            <person name="Ritchie M.G."/>
            <person name="Robin C."/>
            <person name="Rogers Y.H."/>
            <person name="Rohde C."/>
            <person name="Rozas J."/>
            <person name="Rubenfield M.J."/>
            <person name="Ruiz A."/>
            <person name="Russo S."/>
            <person name="Salzberg S.L."/>
            <person name="Sanchez-Gracia A."/>
            <person name="Saranga D.J."/>
            <person name="Sato H."/>
            <person name="Schaeffer S.W."/>
            <person name="Schatz M.C."/>
            <person name="Schlenke T."/>
            <person name="Schwartz R."/>
            <person name="Segarra C."/>
            <person name="Singh R.S."/>
            <person name="Sirot L."/>
            <person name="Sirota M."/>
            <person name="Sisneros N.B."/>
            <person name="Smith C.D."/>
            <person name="Smith T.F."/>
            <person name="Spieth J."/>
            <person name="Stage D.E."/>
            <person name="Stark A."/>
            <person name="Stephan W."/>
            <person name="Strausberg R.L."/>
            <person name="Strempel S."/>
            <person name="Sturgill D."/>
            <person name="Sutton G."/>
            <person name="Sutton G.G."/>
            <person name="Tao W."/>
            <person name="Teichmann S."/>
            <person name="Tobari Y.N."/>
            <person name="Tomimura Y."/>
            <person name="Tsolas J.M."/>
            <person name="Valente V.L."/>
            <person name="Venter E."/>
            <person name="Venter J.C."/>
            <person name="Vicario S."/>
            <person name="Vieira F.G."/>
            <person name="Vilella A.J."/>
            <person name="Villasante A."/>
            <person name="Walenz B."/>
            <person name="Wang J."/>
            <person name="Wasserman M."/>
            <person name="Watts T."/>
            <person name="Wilson D."/>
            <person name="Wilson R.K."/>
            <person name="Wing R.A."/>
            <person name="Wolfner M.F."/>
            <person name="Wong A."/>
            <person name="Wong G.K."/>
            <person name="Wu C.I."/>
            <person name="Wu G."/>
            <person name="Yamamoto D."/>
            <person name="Yang H.P."/>
            <person name="Yang S.P."/>
            <person name="Yorke J.A."/>
            <person name="Yoshida K."/>
            <person name="Zdobnov E."/>
            <person name="Zhang P."/>
            <person name="Zhang Y."/>
            <person name="Zimin A.V."/>
            <person name="Baldwin J."/>
            <person name="Abdouelleil A."/>
            <person name="Abdulkadir J."/>
            <person name="Abebe A."/>
            <person name="Abera B."/>
            <person name="Abreu J."/>
            <person name="Acer S.C."/>
            <person name="Aftuck L."/>
            <person name="Alexander A."/>
            <person name="An P."/>
            <person name="Anderson E."/>
            <person name="Anderson S."/>
            <person name="Arachi H."/>
            <person name="Azer M."/>
            <person name="Bachantsang P."/>
            <person name="Barry A."/>
            <person name="Bayul T."/>
            <person name="Berlin A."/>
            <person name="Bessette D."/>
            <person name="Bloom T."/>
            <person name="Blye J."/>
            <person name="Boguslavskiy L."/>
            <person name="Bonnet C."/>
            <person name="Boukhgalter B."/>
            <person name="Bourzgui I."/>
            <person name="Brown A."/>
            <person name="Cahill P."/>
            <person name="Channer S."/>
            <person name="Cheshatsang Y."/>
            <person name="Chuda L."/>
            <person name="Citroen M."/>
            <person name="Collymore A."/>
            <person name="Cooke P."/>
            <person name="Costello M."/>
            <person name="D'Aco K."/>
            <person name="Daza R."/>
            <person name="De Haan G."/>
            <person name="DeGray S."/>
            <person name="DeMaso C."/>
            <person name="Dhargay N."/>
            <person name="Dooley K."/>
            <person name="Dooley E."/>
            <person name="Doricent M."/>
            <person name="Dorje P."/>
            <person name="Dorjee K."/>
            <person name="Dupes A."/>
            <person name="Elong R."/>
            <person name="Falk J."/>
            <person name="Farina A."/>
            <person name="Faro S."/>
            <person name="Ferguson D."/>
            <person name="Fisher S."/>
            <person name="Foley C.D."/>
            <person name="Franke A."/>
            <person name="Friedrich D."/>
            <person name="Gadbois L."/>
            <person name="Gearin G."/>
            <person name="Gearin C.R."/>
            <person name="Giannoukos G."/>
            <person name="Goode T."/>
            <person name="Graham J."/>
            <person name="Grandbois E."/>
            <person name="Grewal S."/>
            <person name="Gyaltsen K."/>
            <person name="Hafez N."/>
            <person name="Hagos B."/>
            <person name="Hall J."/>
            <person name="Henson C."/>
            <person name="Hollinger A."/>
            <person name="Honan T."/>
            <person name="Huard M.D."/>
            <person name="Hughes L."/>
            <person name="Hurhula B."/>
            <person name="Husby M.E."/>
            <person name="Kamat A."/>
            <person name="Kanga B."/>
            <person name="Kashin S."/>
            <person name="Khazanovich D."/>
            <person name="Kisner P."/>
            <person name="Lance K."/>
            <person name="Lara M."/>
            <person name="Lee W."/>
            <person name="Lennon N."/>
            <person name="Letendre F."/>
            <person name="LeVine R."/>
            <person name="Lipovsky A."/>
            <person name="Liu X."/>
            <person name="Liu J."/>
            <person name="Liu S."/>
            <person name="Lokyitsang T."/>
            <person name="Lokyitsang Y."/>
            <person name="Lubonja R."/>
            <person name="Lui A."/>
            <person name="MacDonald P."/>
            <person name="Magnisalis V."/>
            <person name="Maru K."/>
            <person name="Matthews C."/>
            <person name="McCusker W."/>
            <person name="McDonough S."/>
            <person name="Mehta T."/>
            <person name="Meldrim J."/>
            <person name="Meneus L."/>
            <person name="Mihai O."/>
            <person name="Mihalev A."/>
            <person name="Mihova T."/>
            <person name="Mittelman R."/>
            <person name="Mlenga V."/>
            <person name="Montmayeur A."/>
            <person name="Mulrain L."/>
            <person name="Navidi A."/>
            <person name="Naylor J."/>
            <person name="Negash T."/>
            <person name="Nguyen T."/>
            <person name="Nguyen N."/>
            <person name="Nicol R."/>
            <person name="Norbu C."/>
            <person name="Norbu N."/>
            <person name="Novod N."/>
            <person name="O'Neill B."/>
            <person name="Osman S."/>
            <person name="Markiewicz E."/>
            <person name="Oyono O.L."/>
            <person name="Patti C."/>
            <person name="Phunkhang P."/>
            <person name="Pierre F."/>
            <person name="Priest M."/>
            <person name="Raghuraman S."/>
            <person name="Rege F."/>
            <person name="Reyes R."/>
            <person name="Rise C."/>
            <person name="Rogov P."/>
            <person name="Ross K."/>
            <person name="Ryan E."/>
            <person name="Settipalli S."/>
            <person name="Shea T."/>
            <person name="Sherpa N."/>
            <person name="Shi L."/>
            <person name="Shih D."/>
            <person name="Sparrow T."/>
            <person name="Spaulding J."/>
            <person name="Stalker J."/>
            <person name="Stange-Thomann N."/>
            <person name="Stavropoulos S."/>
            <person name="Stone C."/>
            <person name="Strader C."/>
            <person name="Tesfaye S."/>
            <person name="Thomson T."/>
            <person name="Thoulutsang Y."/>
            <person name="Thoulutsang D."/>
            <person name="Topham K."/>
            <person name="Topping I."/>
            <person name="Tsamla T."/>
            <person name="Vassiliev H."/>
            <person name="Vo A."/>
            <person name="Wangchuk T."/>
            <person name="Wangdi T."/>
            <person name="Weiand M."/>
            <person name="Wilkinson J."/>
            <person name="Wilson A."/>
            <person name="Yadav S."/>
            <person name="Young G."/>
            <person name="Yu Q."/>
            <person name="Zembek L."/>
            <person name="Zhong D."/>
            <person name="Zimmer A."/>
            <person name="Zwirko Z."/>
            <person name="Jaffe D.B."/>
            <person name="Alvarez P."/>
            <person name="Brockman W."/>
            <person name="Butler J."/>
            <person name="Chin C."/>
            <person name="Gnerre S."/>
            <person name="Grabherr M."/>
            <person name="Kleber M."/>
            <person name="Mauceli E."/>
            <person name="MacCallum I."/>
        </authorList>
    </citation>
    <scope>NUCLEOTIDE SEQUENCE [LARGE SCALE GENOMIC DNA]</scope>
    <source>
        <strain evidence="3">Tucson 15287-2541.00</strain>
    </source>
</reference>
<dbReference type="EMBL" id="CH916375">
    <property type="protein sequence ID" value="EDV98351.1"/>
    <property type="molecule type" value="Genomic_DNA"/>
</dbReference>
<protein>
    <submittedName>
        <fullName evidence="2">GH22719</fullName>
    </submittedName>
</protein>
<dbReference type="SUPFAM" id="SSF56496">
    <property type="entry name" value="Fibrinogen C-terminal domain-like"/>
    <property type="match status" value="2"/>
</dbReference>
<dbReference type="Pfam" id="PF00147">
    <property type="entry name" value="Fibrinogen_C"/>
    <property type="match status" value="2"/>
</dbReference>
<feature type="domain" description="Fibrinogen C-terminal" evidence="1">
    <location>
        <begin position="187"/>
        <end position="404"/>
    </location>
</feature>
<dbReference type="Gene3D" id="3.90.215.10">
    <property type="entry name" value="Gamma Fibrinogen, chain A, domain 1"/>
    <property type="match status" value="2"/>
</dbReference>
<dbReference type="InterPro" id="IPR036056">
    <property type="entry name" value="Fibrinogen-like_C"/>
</dbReference>
<dbReference type="Gene3D" id="4.10.530.10">
    <property type="entry name" value="Gamma-fibrinogen Carboxyl Terminal Fragment, domain 2"/>
    <property type="match status" value="1"/>
</dbReference>
<keyword evidence="3" id="KW-1185">Reference proteome</keyword>
<proteinExistence type="predicted"/>
<dbReference type="InterPro" id="IPR014716">
    <property type="entry name" value="Fibrinogen_a/b/g_C_1"/>
</dbReference>
<dbReference type="InParanoid" id="B4JWL3"/>
<dbReference type="PhylomeDB" id="B4JWL3"/>
<dbReference type="NCBIfam" id="NF040941">
    <property type="entry name" value="GGGWT_bact"/>
    <property type="match status" value="1"/>
</dbReference>
<dbReference type="GO" id="GO:0005615">
    <property type="term" value="C:extracellular space"/>
    <property type="evidence" value="ECO:0007669"/>
    <property type="project" value="TreeGrafter"/>
</dbReference>